<keyword evidence="3" id="KW-1185">Reference proteome</keyword>
<dbReference type="RefSeq" id="WP_062063351.1">
    <property type="nucleotide sequence ID" value="NZ_CP013264.1"/>
</dbReference>
<dbReference type="Proteomes" id="UP000056968">
    <property type="component" value="Chromosome"/>
</dbReference>
<feature type="domain" description="BioF2-like acetyltransferase" evidence="1">
    <location>
        <begin position="178"/>
        <end position="323"/>
    </location>
</feature>
<proteinExistence type="predicted"/>
<dbReference type="InterPro" id="IPR016181">
    <property type="entry name" value="Acyl_CoA_acyltransferase"/>
</dbReference>
<accession>A0A0S3EX55</accession>
<name>A0A0S3EX55_9SPHN</name>
<dbReference type="EMBL" id="CP013264">
    <property type="protein sequence ID" value="ALR20003.1"/>
    <property type="molecule type" value="Genomic_DNA"/>
</dbReference>
<reference evidence="2 3" key="1">
    <citation type="submission" date="2015-11" db="EMBL/GenBank/DDBJ databases">
        <title>A Two-component Flavoprotein Monooxygenase System MeaXY Responsible for para-Hydroxylation of 2-Methyl-6-ethylaniline and 2,6-Diethylaniline in Sphingobium baderi DE-13.</title>
        <authorList>
            <person name="Cheng M."/>
            <person name="Meng Q."/>
            <person name="Yang Y."/>
            <person name="Chu C."/>
            <person name="Yan X."/>
            <person name="He J."/>
            <person name="Li S."/>
        </authorList>
    </citation>
    <scope>NUCLEOTIDE SEQUENCE [LARGE SCALE GENOMIC DNA]</scope>
    <source>
        <strain evidence="2 3">DE-13</strain>
    </source>
</reference>
<organism evidence="2 3">
    <name type="scientific">Sphingobium baderi</name>
    <dbReference type="NCBI Taxonomy" id="1332080"/>
    <lineage>
        <taxon>Bacteria</taxon>
        <taxon>Pseudomonadati</taxon>
        <taxon>Pseudomonadota</taxon>
        <taxon>Alphaproteobacteria</taxon>
        <taxon>Sphingomonadales</taxon>
        <taxon>Sphingomonadaceae</taxon>
        <taxon>Sphingobium</taxon>
    </lineage>
</organism>
<evidence type="ECO:0000313" key="3">
    <source>
        <dbReference type="Proteomes" id="UP000056968"/>
    </source>
</evidence>
<protein>
    <submittedName>
        <fullName evidence="2">CelD-like protein</fullName>
    </submittedName>
</protein>
<dbReference type="KEGG" id="sbd:ATN00_06490"/>
<dbReference type="OrthoDB" id="9808976at2"/>
<dbReference type="InterPro" id="IPR038740">
    <property type="entry name" value="BioF2-like_GNAT_dom"/>
</dbReference>
<dbReference type="STRING" id="1332080.ATN00_06490"/>
<dbReference type="AlphaFoldDB" id="A0A0S3EX55"/>
<evidence type="ECO:0000313" key="2">
    <source>
        <dbReference type="EMBL" id="ALR20003.1"/>
    </source>
</evidence>
<sequence length="360" mass="40102">MALRAHFSPLPDRTTLEARWRTMEAQSDASFFLGWTWIGAWLDAYDVRPELLAVTNDEGHDIALALVGHAMMPRLLGRAATLCLNQAGDDGADRPFIEYNGLLILTDQELPVARTVLSAIGARKDWRVLHLAGVAPESPLLDFPAHRRAKLDESPVYQIDLEAVRAAKGDYLSLLSANTRSQIRRAMKERGGALPTVARASRADLEPWLEEMRMLNQGRHADNAWDNAAFRRFVAIIAERGLEEGNVELLRFTDGGDGDADPVGLLLNFIHRGVAMNYQSAFTAPRSAKDKPGLLCHAAAVGNYATHDLNLYSLLAGKDRYKQSLATCEDRLQWWALERFSPRLEAEATLRRLLRRPISA</sequence>
<dbReference type="SUPFAM" id="SSF55729">
    <property type="entry name" value="Acyl-CoA N-acyltransferases (Nat)"/>
    <property type="match status" value="1"/>
</dbReference>
<evidence type="ECO:0000259" key="1">
    <source>
        <dbReference type="Pfam" id="PF13480"/>
    </source>
</evidence>
<dbReference type="Pfam" id="PF13480">
    <property type="entry name" value="Acetyltransf_6"/>
    <property type="match status" value="1"/>
</dbReference>
<gene>
    <name evidence="2" type="ORF">ATN00_06490</name>
</gene>